<feature type="transmembrane region" description="Helical" evidence="1">
    <location>
        <begin position="48"/>
        <end position="70"/>
    </location>
</feature>
<reference evidence="2" key="1">
    <citation type="submission" date="2014-11" db="EMBL/GenBank/DDBJ databases">
        <authorList>
            <person name="Geib S."/>
        </authorList>
    </citation>
    <scope>NUCLEOTIDE SEQUENCE</scope>
</reference>
<protein>
    <submittedName>
        <fullName evidence="2">Chaperone protein dnaK2</fullName>
    </submittedName>
</protein>
<name>A0A0A1XDX1_ZEUCU</name>
<reference evidence="2" key="2">
    <citation type="journal article" date="2015" name="Gigascience">
        <title>Reconstructing a comprehensive transcriptome assembly of a white-pupal translocated strain of the pest fruit fly Bactrocera cucurbitae.</title>
        <authorList>
            <person name="Sim S.B."/>
            <person name="Calla B."/>
            <person name="Hall B."/>
            <person name="DeRego T."/>
            <person name="Geib S.M."/>
        </authorList>
    </citation>
    <scope>NUCLEOTIDE SEQUENCE</scope>
</reference>
<gene>
    <name evidence="2" type="primary">dnaK2_0</name>
    <name evidence="2" type="ORF">g.9813</name>
</gene>
<organism evidence="2">
    <name type="scientific">Zeugodacus cucurbitae</name>
    <name type="common">Melon fruit fly</name>
    <name type="synonym">Bactrocera cucurbitae</name>
    <dbReference type="NCBI Taxonomy" id="28588"/>
    <lineage>
        <taxon>Eukaryota</taxon>
        <taxon>Metazoa</taxon>
        <taxon>Ecdysozoa</taxon>
        <taxon>Arthropoda</taxon>
        <taxon>Hexapoda</taxon>
        <taxon>Insecta</taxon>
        <taxon>Pterygota</taxon>
        <taxon>Neoptera</taxon>
        <taxon>Endopterygota</taxon>
        <taxon>Diptera</taxon>
        <taxon>Brachycera</taxon>
        <taxon>Muscomorpha</taxon>
        <taxon>Tephritoidea</taxon>
        <taxon>Tephritidae</taxon>
        <taxon>Zeugodacus</taxon>
        <taxon>Zeugodacus</taxon>
    </lineage>
</organism>
<keyword evidence="1" id="KW-0472">Membrane</keyword>
<sequence>MEFNKPHKSKNSLRWTLLIFFVTYWFILFPIIWFVIQPALFKETNLICILYAMLFVALFILLLCIIYCCFKRRQNRQVDKEVQEIFRKLDTVQERPASIKAPYFTRKNRPVSKRVSIPTVPVVAKDADVKYTLGDANSDSTITIPLYFNDDRDVDKSKYVTQQELYFDGASFLGTGKIDDRQY</sequence>
<accession>A0A0A1XDX1</accession>
<evidence type="ECO:0000313" key="2">
    <source>
        <dbReference type="EMBL" id="JAD09162.1"/>
    </source>
</evidence>
<keyword evidence="1" id="KW-0812">Transmembrane</keyword>
<dbReference type="EMBL" id="GBXI01005130">
    <property type="protein sequence ID" value="JAD09162.1"/>
    <property type="molecule type" value="Transcribed_RNA"/>
</dbReference>
<proteinExistence type="predicted"/>
<feature type="transmembrane region" description="Helical" evidence="1">
    <location>
        <begin position="12"/>
        <end position="36"/>
    </location>
</feature>
<keyword evidence="1" id="KW-1133">Transmembrane helix</keyword>
<evidence type="ECO:0000256" key="1">
    <source>
        <dbReference type="SAM" id="Phobius"/>
    </source>
</evidence>
<dbReference type="AlphaFoldDB" id="A0A0A1XDX1"/>